<dbReference type="Pfam" id="PF01936">
    <property type="entry name" value="NYN"/>
    <property type="match status" value="1"/>
</dbReference>
<evidence type="ECO:0000259" key="1">
    <source>
        <dbReference type="Pfam" id="PF01936"/>
    </source>
</evidence>
<keyword evidence="3" id="KW-1185">Reference proteome</keyword>
<dbReference type="EMBL" id="CP102382">
    <property type="protein sequence ID" value="UUV22648.1"/>
    <property type="molecule type" value="Genomic_DNA"/>
</dbReference>
<organism evidence="2 3">
    <name type="scientific">Paenimyroides aestuarii</name>
    <dbReference type="NCBI Taxonomy" id="2968490"/>
    <lineage>
        <taxon>Bacteria</taxon>
        <taxon>Pseudomonadati</taxon>
        <taxon>Bacteroidota</taxon>
        <taxon>Flavobacteriia</taxon>
        <taxon>Flavobacteriales</taxon>
        <taxon>Flavobacteriaceae</taxon>
        <taxon>Paenimyroides</taxon>
    </lineage>
</organism>
<dbReference type="InterPro" id="IPR047140">
    <property type="entry name" value="LabA"/>
</dbReference>
<dbReference type="PANTHER" id="PTHR35458:SF8">
    <property type="entry name" value="SLR0650 PROTEIN"/>
    <property type="match status" value="1"/>
</dbReference>
<accession>A0ABY5NW12</accession>
<gene>
    <name evidence="2" type="ORF">NPX36_06285</name>
</gene>
<dbReference type="Gene3D" id="3.40.50.1010">
    <property type="entry name" value="5'-nuclease"/>
    <property type="match status" value="1"/>
</dbReference>
<evidence type="ECO:0000313" key="3">
    <source>
        <dbReference type="Proteomes" id="UP001317001"/>
    </source>
</evidence>
<dbReference type="InterPro" id="IPR021139">
    <property type="entry name" value="NYN"/>
</dbReference>
<protein>
    <submittedName>
        <fullName evidence="2">NYN domain-containing protein</fullName>
    </submittedName>
</protein>
<dbReference type="CDD" id="cd18722">
    <property type="entry name" value="PIN_NicB-like"/>
    <property type="match status" value="1"/>
</dbReference>
<dbReference type="PANTHER" id="PTHR35458">
    <property type="entry name" value="SLR0755 PROTEIN"/>
    <property type="match status" value="1"/>
</dbReference>
<proteinExistence type="predicted"/>
<sequence length="211" mass="25199">MKKVSFYIDGFNFYYGIKEMSKHKPDWRKFYWIDLVKLCGEFLKEDEEIFEVHYFTARPKNKGKMTRQNMLMGCNKAINGEKLKIHYGKYQDKPIICRADDGCGKTFMHWEEKQTDVNLAIKMIENCHYDECQKIILISGDSDFLPPLKLIKNIYKKELLVMFPPTKYTNSIVQLNINYLQMEKHKPKWNKALMENVVEVDGKTYRKPVEW</sequence>
<feature type="domain" description="NYN" evidence="1">
    <location>
        <begin position="3"/>
        <end position="169"/>
    </location>
</feature>
<dbReference type="Proteomes" id="UP001317001">
    <property type="component" value="Chromosome"/>
</dbReference>
<reference evidence="2 3" key="1">
    <citation type="submission" date="2022-08" db="EMBL/GenBank/DDBJ databases">
        <title>Myroides zhujiangensis sp. nov., a novel bacterium isolated from sediment in the Pearl River Estuary.</title>
        <authorList>
            <person name="Cui L."/>
        </authorList>
    </citation>
    <scope>NUCLEOTIDE SEQUENCE [LARGE SCALE GENOMIC DNA]</scope>
    <source>
        <strain evidence="2 3">SCSIO 72103</strain>
    </source>
</reference>
<name>A0ABY5NW12_9FLAO</name>
<evidence type="ECO:0000313" key="2">
    <source>
        <dbReference type="EMBL" id="UUV22648.1"/>
    </source>
</evidence>
<dbReference type="RefSeq" id="WP_257500562.1">
    <property type="nucleotide sequence ID" value="NZ_CP102382.1"/>
</dbReference>